<name>A0A8S1NUN2_9CILI</name>
<keyword evidence="1" id="KW-0175">Coiled coil</keyword>
<reference evidence="2" key="1">
    <citation type="submission" date="2021-01" db="EMBL/GenBank/DDBJ databases">
        <authorList>
            <consortium name="Genoscope - CEA"/>
            <person name="William W."/>
        </authorList>
    </citation>
    <scope>NUCLEOTIDE SEQUENCE</scope>
</reference>
<dbReference type="AlphaFoldDB" id="A0A8S1NUN2"/>
<dbReference type="Proteomes" id="UP000692954">
    <property type="component" value="Unassembled WGS sequence"/>
</dbReference>
<evidence type="ECO:0000313" key="2">
    <source>
        <dbReference type="EMBL" id="CAD8093596.1"/>
    </source>
</evidence>
<accession>A0A8S1NUN2</accession>
<sequence length="57" mass="6785">MQTEKGIVKTEADYLAQNRGLSLEQLQDEINKLNRRILELKSLQAKEMIYKKQYEDQ</sequence>
<protein>
    <submittedName>
        <fullName evidence="2">Uncharacterized protein</fullName>
    </submittedName>
</protein>
<evidence type="ECO:0000256" key="1">
    <source>
        <dbReference type="SAM" id="Coils"/>
    </source>
</evidence>
<gene>
    <name evidence="2" type="ORF">PSON_ATCC_30995.1.T0610049</name>
</gene>
<evidence type="ECO:0000313" key="3">
    <source>
        <dbReference type="Proteomes" id="UP000692954"/>
    </source>
</evidence>
<dbReference type="EMBL" id="CAJJDN010000061">
    <property type="protein sequence ID" value="CAD8093596.1"/>
    <property type="molecule type" value="Genomic_DNA"/>
</dbReference>
<keyword evidence="3" id="KW-1185">Reference proteome</keyword>
<feature type="coiled-coil region" evidence="1">
    <location>
        <begin position="16"/>
        <end position="43"/>
    </location>
</feature>
<organism evidence="2 3">
    <name type="scientific">Paramecium sonneborni</name>
    <dbReference type="NCBI Taxonomy" id="65129"/>
    <lineage>
        <taxon>Eukaryota</taxon>
        <taxon>Sar</taxon>
        <taxon>Alveolata</taxon>
        <taxon>Ciliophora</taxon>
        <taxon>Intramacronucleata</taxon>
        <taxon>Oligohymenophorea</taxon>
        <taxon>Peniculida</taxon>
        <taxon>Parameciidae</taxon>
        <taxon>Paramecium</taxon>
    </lineage>
</organism>
<proteinExistence type="predicted"/>
<comment type="caution">
    <text evidence="2">The sequence shown here is derived from an EMBL/GenBank/DDBJ whole genome shotgun (WGS) entry which is preliminary data.</text>
</comment>